<protein>
    <submittedName>
        <fullName evidence="2">Uncharacterized protein</fullName>
    </submittedName>
</protein>
<proteinExistence type="predicted"/>
<comment type="caution">
    <text evidence="2">The sequence shown here is derived from an EMBL/GenBank/DDBJ whole genome shotgun (WGS) entry which is preliminary data.</text>
</comment>
<dbReference type="EMBL" id="JBHZOL010000021">
    <property type="protein sequence ID" value="MFE4105183.1"/>
    <property type="molecule type" value="Genomic_DNA"/>
</dbReference>
<feature type="region of interest" description="Disordered" evidence="1">
    <location>
        <begin position="161"/>
        <end position="185"/>
    </location>
</feature>
<evidence type="ECO:0000256" key="1">
    <source>
        <dbReference type="SAM" id="MobiDB-lite"/>
    </source>
</evidence>
<feature type="compositionally biased region" description="Low complexity" evidence="1">
    <location>
        <begin position="165"/>
        <end position="175"/>
    </location>
</feature>
<accession>A0ABW6IAK4</accession>
<evidence type="ECO:0000313" key="2">
    <source>
        <dbReference type="EMBL" id="MFE4105183.1"/>
    </source>
</evidence>
<organism evidence="2 3">
    <name type="scientific">Almyronema epifaneia S1</name>
    <dbReference type="NCBI Taxonomy" id="2991925"/>
    <lineage>
        <taxon>Bacteria</taxon>
        <taxon>Bacillati</taxon>
        <taxon>Cyanobacteriota</taxon>
        <taxon>Cyanophyceae</taxon>
        <taxon>Nodosilineales</taxon>
        <taxon>Nodosilineaceae</taxon>
        <taxon>Almyronema</taxon>
        <taxon>Almyronema epifaneia</taxon>
    </lineage>
</organism>
<keyword evidence="3" id="KW-1185">Reference proteome</keyword>
<reference evidence="2 3" key="1">
    <citation type="submission" date="2024-10" db="EMBL/GenBank/DDBJ databases">
        <authorList>
            <person name="Ratan Roy A."/>
            <person name="Morales Sandoval P.H."/>
            <person name="De Los Santos Villalobos S."/>
            <person name="Chakraborty S."/>
            <person name="Mukherjee J."/>
        </authorList>
    </citation>
    <scope>NUCLEOTIDE SEQUENCE [LARGE SCALE GENOMIC DNA]</scope>
    <source>
        <strain evidence="2 3">S1</strain>
    </source>
</reference>
<dbReference type="RefSeq" id="WP_377961308.1">
    <property type="nucleotide sequence ID" value="NZ_JBHZOL010000021.1"/>
</dbReference>
<name>A0ABW6IAK4_9CYAN</name>
<gene>
    <name evidence="2" type="ORF">ACFVKH_02765</name>
</gene>
<evidence type="ECO:0000313" key="3">
    <source>
        <dbReference type="Proteomes" id="UP001600165"/>
    </source>
</evidence>
<sequence length="386" mass="41449">MSRNFQSQKSKAVVSAVANTQLQSRPFAAAAPTQEAEAAATTKTGLDFDAENISLFPENAATSGLVSSAQRSPLSRLEPASGLSGQLDPSAIAAPASSLPTYLQTALDRTAQANATQSQLGLRLFRQAHPDALLDRYHTHLTESPQSVKVQQQSPLNVVRCMGRSSSSEPEQTSSKAPQKTAEEINFDTLASGNLKTEDLPEKFVIPESMKAGMLEAWKKSFPGGKSQEQGGILVKNKDGTYSWKAGAAGKSGSFSPNYGDVGADETLVASGHSHPYDKSEGGHTHVSFSGADLANLVTQDEHFKIVQAGEGQFVVSRTQEFNKKRSELDEQGKKNLKAEMKKLWNETFASAKGTFQERVEAAVKAVCSKYNLVYYKGSGGELNKQ</sequence>
<dbReference type="Proteomes" id="UP001600165">
    <property type="component" value="Unassembled WGS sequence"/>
</dbReference>